<feature type="domain" description="Amidohydrolase-related" evidence="9">
    <location>
        <begin position="69"/>
        <end position="404"/>
    </location>
</feature>
<keyword evidence="3" id="KW-0479">Metal-binding</keyword>
<dbReference type="OrthoDB" id="9776455at2"/>
<sequence length="409" mass="44209">MKRKLIGPFSQLLPLSHLPLKGSLKDEDIKIITDGGIIVNEARIERVGKFKDLNDGTIPLERVNQPTVAIPGLIDAHTHICYAGSRAQDYALRNSGKTYLEIAKSGGGIWDTVTKTRNASIEHLEDLIIARGKKMLLQGITTLEVKSGYGLSVPEELKMLKAIKAVAPKLKQNLVTTCLAAHMLPKDYKGNGYEYLDEIATHLLPTLQVENLAQRVDAFVEESAFSPEEITPYLKKAKALGFDITVHADQFTTGGSKVGVALGAISIDHLEASTQKEIEHIAKSNTVAVALPGASLGLGCKFTPARKLLDAGAVLAIASDYNPGSAPMGNLMVQASILGTFEKLSNAEILAALTYRAAAALNLKFYGSLAVGYYADLALYPTDDYREITYQQGQMLPHGIIKHGEKIVF</sequence>
<dbReference type="Pfam" id="PF01979">
    <property type="entry name" value="Amidohydro_1"/>
    <property type="match status" value="1"/>
</dbReference>
<evidence type="ECO:0000256" key="6">
    <source>
        <dbReference type="ARBA" id="ARBA00022833"/>
    </source>
</evidence>
<evidence type="ECO:0000259" key="9">
    <source>
        <dbReference type="Pfam" id="PF01979"/>
    </source>
</evidence>
<dbReference type="GO" id="GO:0050480">
    <property type="term" value="F:imidazolonepropionase activity"/>
    <property type="evidence" value="ECO:0007669"/>
    <property type="project" value="UniProtKB-UniRule"/>
</dbReference>
<evidence type="ECO:0000256" key="8">
    <source>
        <dbReference type="NCBIfam" id="TIGR01224"/>
    </source>
</evidence>
<evidence type="ECO:0000256" key="2">
    <source>
        <dbReference type="ARBA" id="ARBA00012864"/>
    </source>
</evidence>
<evidence type="ECO:0000256" key="5">
    <source>
        <dbReference type="ARBA" id="ARBA00022808"/>
    </source>
</evidence>
<dbReference type="Gene3D" id="2.30.40.10">
    <property type="entry name" value="Urease, subunit C, domain 1"/>
    <property type="match status" value="1"/>
</dbReference>
<accession>A0A1V6LU12</accession>
<dbReference type="PANTHER" id="PTHR42752:SF1">
    <property type="entry name" value="IMIDAZOLONEPROPIONASE-RELATED"/>
    <property type="match status" value="1"/>
</dbReference>
<evidence type="ECO:0000256" key="3">
    <source>
        <dbReference type="ARBA" id="ARBA00022723"/>
    </source>
</evidence>
<evidence type="ECO:0000313" key="11">
    <source>
        <dbReference type="Proteomes" id="UP000191680"/>
    </source>
</evidence>
<evidence type="ECO:0000256" key="4">
    <source>
        <dbReference type="ARBA" id="ARBA00022801"/>
    </source>
</evidence>
<dbReference type="RefSeq" id="WP_080318079.1">
    <property type="nucleotide sequence ID" value="NZ_MTBC01000002.1"/>
</dbReference>
<comment type="caution">
    <text evidence="10">The sequence shown here is derived from an EMBL/GenBank/DDBJ whole genome shotgun (WGS) entry which is preliminary data.</text>
</comment>
<keyword evidence="7" id="KW-0408">Iron</keyword>
<evidence type="ECO:0000256" key="7">
    <source>
        <dbReference type="ARBA" id="ARBA00023004"/>
    </source>
</evidence>
<comment type="pathway">
    <text evidence="1">Amino-acid degradation.</text>
</comment>
<keyword evidence="5" id="KW-0369">Histidine metabolism</keyword>
<dbReference type="InterPro" id="IPR011059">
    <property type="entry name" value="Metal-dep_hydrolase_composite"/>
</dbReference>
<dbReference type="SUPFAM" id="SSF51556">
    <property type="entry name" value="Metallo-dependent hydrolases"/>
    <property type="match status" value="1"/>
</dbReference>
<dbReference type="Gene3D" id="3.20.20.140">
    <property type="entry name" value="Metal-dependent hydrolases"/>
    <property type="match status" value="1"/>
</dbReference>
<organism evidence="10 11">
    <name type="scientific">Croceivirga radicis</name>
    <dbReference type="NCBI Taxonomy" id="1929488"/>
    <lineage>
        <taxon>Bacteria</taxon>
        <taxon>Pseudomonadati</taxon>
        <taxon>Bacteroidota</taxon>
        <taxon>Flavobacteriia</taxon>
        <taxon>Flavobacteriales</taxon>
        <taxon>Flavobacteriaceae</taxon>
        <taxon>Croceivirga</taxon>
    </lineage>
</organism>
<keyword evidence="6" id="KW-0862">Zinc</keyword>
<evidence type="ECO:0000256" key="1">
    <source>
        <dbReference type="ARBA" id="ARBA00005023"/>
    </source>
</evidence>
<dbReference type="SUPFAM" id="SSF51338">
    <property type="entry name" value="Composite domain of metallo-dependent hydrolases"/>
    <property type="match status" value="1"/>
</dbReference>
<reference evidence="10 11" key="1">
    <citation type="submission" date="2016-12" db="EMBL/GenBank/DDBJ databases">
        <authorList>
            <person name="Song W.-J."/>
            <person name="Kurnit D.M."/>
        </authorList>
    </citation>
    <scope>NUCLEOTIDE SEQUENCE [LARGE SCALE GENOMIC DNA]</scope>
    <source>
        <strain evidence="10 11">HSG9</strain>
    </source>
</reference>
<dbReference type="GO" id="GO:0019556">
    <property type="term" value="P:L-histidine catabolic process to glutamate and formamide"/>
    <property type="evidence" value="ECO:0007669"/>
    <property type="project" value="UniProtKB-UniRule"/>
</dbReference>
<dbReference type="EMBL" id="MTBC01000002">
    <property type="protein sequence ID" value="OQD43653.1"/>
    <property type="molecule type" value="Genomic_DNA"/>
</dbReference>
<keyword evidence="11" id="KW-1185">Reference proteome</keyword>
<proteinExistence type="predicted"/>
<dbReference type="EC" id="3.5.2.7" evidence="2 8"/>
<dbReference type="PANTHER" id="PTHR42752">
    <property type="entry name" value="IMIDAZOLONEPROPIONASE"/>
    <property type="match status" value="1"/>
</dbReference>
<dbReference type="NCBIfam" id="TIGR01224">
    <property type="entry name" value="hutI"/>
    <property type="match status" value="1"/>
</dbReference>
<name>A0A1V6LU12_9FLAO</name>
<dbReference type="InterPro" id="IPR006680">
    <property type="entry name" value="Amidohydro-rel"/>
</dbReference>
<dbReference type="GO" id="GO:0046872">
    <property type="term" value="F:metal ion binding"/>
    <property type="evidence" value="ECO:0007669"/>
    <property type="project" value="UniProtKB-KW"/>
</dbReference>
<protein>
    <recommendedName>
        <fullName evidence="2 8">Imidazolonepropionase</fullName>
        <ecNumber evidence="2 8">3.5.2.7</ecNumber>
    </recommendedName>
</protein>
<dbReference type="AlphaFoldDB" id="A0A1V6LU12"/>
<dbReference type="InterPro" id="IPR032466">
    <property type="entry name" value="Metal_Hydrolase"/>
</dbReference>
<keyword evidence="4" id="KW-0378">Hydrolase</keyword>
<dbReference type="GO" id="GO:0005737">
    <property type="term" value="C:cytoplasm"/>
    <property type="evidence" value="ECO:0007669"/>
    <property type="project" value="UniProtKB-UniRule"/>
</dbReference>
<dbReference type="Proteomes" id="UP000191680">
    <property type="component" value="Unassembled WGS sequence"/>
</dbReference>
<gene>
    <name evidence="10" type="ORF">BUL40_03300</name>
</gene>
<dbReference type="InterPro" id="IPR005920">
    <property type="entry name" value="HutI"/>
</dbReference>
<evidence type="ECO:0000313" key="10">
    <source>
        <dbReference type="EMBL" id="OQD43653.1"/>
    </source>
</evidence>